<dbReference type="EMBL" id="BTGU01000404">
    <property type="protein sequence ID" value="GMN67097.1"/>
    <property type="molecule type" value="Genomic_DNA"/>
</dbReference>
<keyword evidence="4" id="KW-1185">Reference proteome</keyword>
<evidence type="ECO:0000313" key="2">
    <source>
        <dbReference type="EMBL" id="GMN67082.1"/>
    </source>
</evidence>
<gene>
    <name evidence="2" type="ORF">TIFTF001_036149</name>
    <name evidence="3" type="ORF">TIFTF001_036154</name>
</gene>
<sequence length="235" mass="26385">MATPYPARFKMSTVASYDGSTDADEHLENYQVHMLIQNANEAALCKAFCLTLTGAARQWYRRLIPGSVDSFKQLVDAFATAILGAKTRKMETSYMFRIKQGENEPLKEYLDCFDKAVMQIKSCSDDTLIQAFRESVKDRRLVWTIAYDVLPTFAHLRGIARKHAEADEYIRGRGLVPGEQSRLFRRKPNKNVVEQNRPDKGKAVEGVGRVEPTLGPKTPADFISIVPLSPPPSTS</sequence>
<dbReference type="Proteomes" id="UP001187192">
    <property type="component" value="Unassembled WGS sequence"/>
</dbReference>
<dbReference type="Pfam" id="PF03732">
    <property type="entry name" value="Retrotrans_gag"/>
    <property type="match status" value="1"/>
</dbReference>
<dbReference type="PANTHER" id="PTHR33223:SF10">
    <property type="entry name" value="AMINOTRANSFERASE-LIKE PLANT MOBILE DOMAIN-CONTAINING PROTEIN"/>
    <property type="match status" value="1"/>
</dbReference>
<name>A0AA88E2U3_FICCA</name>
<dbReference type="EMBL" id="BTGU01000403">
    <property type="protein sequence ID" value="GMN67082.1"/>
    <property type="molecule type" value="Genomic_DNA"/>
</dbReference>
<evidence type="ECO:0000313" key="3">
    <source>
        <dbReference type="EMBL" id="GMN67097.1"/>
    </source>
</evidence>
<evidence type="ECO:0000313" key="4">
    <source>
        <dbReference type="Proteomes" id="UP001187192"/>
    </source>
</evidence>
<proteinExistence type="predicted"/>
<comment type="caution">
    <text evidence="2">The sequence shown here is derived from an EMBL/GenBank/DDBJ whole genome shotgun (WGS) entry which is preliminary data.</text>
</comment>
<dbReference type="AlphaFoldDB" id="A0AA88E2U3"/>
<accession>A0AA88E2U3</accession>
<reference evidence="2" key="1">
    <citation type="submission" date="2023-07" db="EMBL/GenBank/DDBJ databases">
        <title>draft genome sequence of fig (Ficus carica).</title>
        <authorList>
            <person name="Takahashi T."/>
            <person name="Nishimura K."/>
        </authorList>
    </citation>
    <scope>NUCLEOTIDE SEQUENCE</scope>
</reference>
<organism evidence="2 4">
    <name type="scientific">Ficus carica</name>
    <name type="common">Common fig</name>
    <dbReference type="NCBI Taxonomy" id="3494"/>
    <lineage>
        <taxon>Eukaryota</taxon>
        <taxon>Viridiplantae</taxon>
        <taxon>Streptophyta</taxon>
        <taxon>Embryophyta</taxon>
        <taxon>Tracheophyta</taxon>
        <taxon>Spermatophyta</taxon>
        <taxon>Magnoliopsida</taxon>
        <taxon>eudicotyledons</taxon>
        <taxon>Gunneridae</taxon>
        <taxon>Pentapetalae</taxon>
        <taxon>rosids</taxon>
        <taxon>fabids</taxon>
        <taxon>Rosales</taxon>
        <taxon>Moraceae</taxon>
        <taxon>Ficeae</taxon>
        <taxon>Ficus</taxon>
    </lineage>
</organism>
<dbReference type="InterPro" id="IPR005162">
    <property type="entry name" value="Retrotrans_gag_dom"/>
</dbReference>
<dbReference type="PANTHER" id="PTHR33223">
    <property type="entry name" value="CCHC-TYPE DOMAIN-CONTAINING PROTEIN"/>
    <property type="match status" value="1"/>
</dbReference>
<evidence type="ECO:0000259" key="1">
    <source>
        <dbReference type="Pfam" id="PF03732"/>
    </source>
</evidence>
<protein>
    <recommendedName>
        <fullName evidence="1">Retrotransposon gag domain-containing protein</fullName>
    </recommendedName>
</protein>
<feature type="domain" description="Retrotransposon gag" evidence="1">
    <location>
        <begin position="47"/>
        <end position="136"/>
    </location>
</feature>